<keyword evidence="2" id="KW-1185">Reference proteome</keyword>
<dbReference type="AlphaFoldDB" id="A0AAD9MU20"/>
<comment type="caution">
    <text evidence="1">The sequence shown here is derived from an EMBL/GenBank/DDBJ whole genome shotgun (WGS) entry which is preliminary data.</text>
</comment>
<protein>
    <submittedName>
        <fullName evidence="1">Uncharacterized protein</fullName>
    </submittedName>
</protein>
<evidence type="ECO:0000313" key="1">
    <source>
        <dbReference type="EMBL" id="KAK2144128.1"/>
    </source>
</evidence>
<dbReference type="Proteomes" id="UP001208570">
    <property type="component" value="Unassembled WGS sequence"/>
</dbReference>
<accession>A0AAD9MU20</accession>
<sequence length="57" mass="6774">MTVSPESWLNVCHQNLVSVEHYYYWHSSDLQAFHSHYDAMVENNKGLETKRETSQVF</sequence>
<dbReference type="EMBL" id="JAODUP010000782">
    <property type="protein sequence ID" value="KAK2144128.1"/>
    <property type="molecule type" value="Genomic_DNA"/>
</dbReference>
<reference evidence="1" key="1">
    <citation type="journal article" date="2023" name="Mol. Biol. Evol.">
        <title>Third-Generation Sequencing Reveals the Adaptive Role of the Epigenome in Three Deep-Sea Polychaetes.</title>
        <authorList>
            <person name="Perez M."/>
            <person name="Aroh O."/>
            <person name="Sun Y."/>
            <person name="Lan Y."/>
            <person name="Juniper S.K."/>
            <person name="Young C.R."/>
            <person name="Angers B."/>
            <person name="Qian P.Y."/>
        </authorList>
    </citation>
    <scope>NUCLEOTIDE SEQUENCE</scope>
    <source>
        <strain evidence="1">P08H-3</strain>
    </source>
</reference>
<organism evidence="1 2">
    <name type="scientific">Paralvinella palmiformis</name>
    <dbReference type="NCBI Taxonomy" id="53620"/>
    <lineage>
        <taxon>Eukaryota</taxon>
        <taxon>Metazoa</taxon>
        <taxon>Spiralia</taxon>
        <taxon>Lophotrochozoa</taxon>
        <taxon>Annelida</taxon>
        <taxon>Polychaeta</taxon>
        <taxon>Sedentaria</taxon>
        <taxon>Canalipalpata</taxon>
        <taxon>Terebellida</taxon>
        <taxon>Terebelliformia</taxon>
        <taxon>Alvinellidae</taxon>
        <taxon>Paralvinella</taxon>
    </lineage>
</organism>
<evidence type="ECO:0000313" key="2">
    <source>
        <dbReference type="Proteomes" id="UP001208570"/>
    </source>
</evidence>
<name>A0AAD9MU20_9ANNE</name>
<gene>
    <name evidence="1" type="ORF">LSH36_782g00017</name>
</gene>
<proteinExistence type="predicted"/>